<organism evidence="1 2">
    <name type="scientific">Methylacidiphilum infernorum (isolate V4)</name>
    <name type="common">Methylokorus infernorum (strain V4)</name>
    <dbReference type="NCBI Taxonomy" id="481448"/>
    <lineage>
        <taxon>Bacteria</taxon>
        <taxon>Pseudomonadati</taxon>
        <taxon>Verrucomicrobiota</taxon>
        <taxon>Methylacidiphilae</taxon>
        <taxon>Methylacidiphilales</taxon>
        <taxon>Methylacidiphilaceae</taxon>
        <taxon>Methylacidiphilum (ex Ratnadevi et al. 2023)</taxon>
    </lineage>
</organism>
<protein>
    <submittedName>
        <fullName evidence="1">Uncharacterized protein</fullName>
    </submittedName>
</protein>
<dbReference type="KEGG" id="min:Minf_0530"/>
<gene>
    <name evidence="1" type="ordered locus">Minf_0530</name>
</gene>
<sequence length="76" mass="8325">MNTRNPFWLSCFTGTVLLDLCLPGSLSFEGSSMALFVPETSFFYGTEDLRLAFSFPLGGSRKVGQAQVNYFLSAGE</sequence>
<dbReference type="AlphaFoldDB" id="B3DZH1"/>
<reference evidence="1 2" key="1">
    <citation type="journal article" date="2008" name="Biol. Direct">
        <title>Complete genome sequence of the extremely acidophilic methanotroph isolate V4, Methylacidiphilum infernorum, a representative of the bacterial phylum Verrucomicrobia.</title>
        <authorList>
            <person name="Hou S."/>
            <person name="Makarova K.S."/>
            <person name="Saw J.H."/>
            <person name="Senin P."/>
            <person name="Ly B.V."/>
            <person name="Zhou Z."/>
            <person name="Ren Y."/>
            <person name="Wang J."/>
            <person name="Galperin M.Y."/>
            <person name="Omelchenko M.V."/>
            <person name="Wolf Y.I."/>
            <person name="Yutin N."/>
            <person name="Koonin E.V."/>
            <person name="Stott M.B."/>
            <person name="Mountain B.W."/>
            <person name="Crowe M.A."/>
            <person name="Smirnova A.V."/>
            <person name="Dunfield P.F."/>
            <person name="Feng L."/>
            <person name="Wang L."/>
            <person name="Alam M."/>
        </authorList>
    </citation>
    <scope>NUCLEOTIDE SEQUENCE [LARGE SCALE GENOMIC DNA]</scope>
    <source>
        <strain evidence="2">Isolate V4</strain>
    </source>
</reference>
<evidence type="ECO:0000313" key="2">
    <source>
        <dbReference type="Proteomes" id="UP000009149"/>
    </source>
</evidence>
<accession>B3DZH1</accession>
<proteinExistence type="predicted"/>
<dbReference type="EMBL" id="CP000975">
    <property type="protein sequence ID" value="ACD82588.1"/>
    <property type="molecule type" value="Genomic_DNA"/>
</dbReference>
<dbReference type="Proteomes" id="UP000009149">
    <property type="component" value="Chromosome"/>
</dbReference>
<dbReference type="HOGENOM" id="CLU_2650286_0_0_0"/>
<dbReference type="STRING" id="481448.Minf_0530"/>
<name>B3DZH1_METI4</name>
<evidence type="ECO:0000313" key="1">
    <source>
        <dbReference type="EMBL" id="ACD82588.1"/>
    </source>
</evidence>